<dbReference type="Gene3D" id="1.10.8.10">
    <property type="entry name" value="DNA helicase RuvA subunit, C-terminal domain"/>
    <property type="match status" value="1"/>
</dbReference>
<comment type="similarity">
    <text evidence="1 6 7">Belongs to the EF-Ts family.</text>
</comment>
<keyword evidence="3 6" id="KW-0251">Elongation factor</keyword>
<evidence type="ECO:0000256" key="8">
    <source>
        <dbReference type="RuleBase" id="RU000643"/>
    </source>
</evidence>
<dbReference type="FunFam" id="1.10.286.20:FF:000001">
    <property type="entry name" value="Elongation factor Ts"/>
    <property type="match status" value="1"/>
</dbReference>
<dbReference type="PANTHER" id="PTHR11741:SF0">
    <property type="entry name" value="ELONGATION FACTOR TS, MITOCHONDRIAL"/>
    <property type="match status" value="1"/>
</dbReference>
<dbReference type="CDD" id="cd14275">
    <property type="entry name" value="UBA_EF-Ts"/>
    <property type="match status" value="1"/>
</dbReference>
<dbReference type="InterPro" id="IPR009060">
    <property type="entry name" value="UBA-like_sf"/>
</dbReference>
<evidence type="ECO:0000256" key="5">
    <source>
        <dbReference type="ARBA" id="ARBA00025453"/>
    </source>
</evidence>
<gene>
    <name evidence="6" type="primary">tsf</name>
    <name evidence="10" type="ORF">C8046_04770</name>
</gene>
<dbReference type="OrthoDB" id="9808348at2"/>
<dbReference type="Gene3D" id="1.10.286.20">
    <property type="match status" value="1"/>
</dbReference>
<feature type="domain" description="Translation elongation factor EFTs/EF1B dimerisation" evidence="9">
    <location>
        <begin position="77"/>
        <end position="280"/>
    </location>
</feature>
<evidence type="ECO:0000256" key="1">
    <source>
        <dbReference type="ARBA" id="ARBA00005532"/>
    </source>
</evidence>
<reference evidence="10 11" key="1">
    <citation type="submission" date="2018-03" db="EMBL/GenBank/DDBJ databases">
        <title>Genome assembly of novel Miniimonas species PCH200.</title>
        <authorList>
            <person name="Thakur V."/>
            <person name="Kumar V."/>
            <person name="Singh D."/>
        </authorList>
    </citation>
    <scope>NUCLEOTIDE SEQUENCE [LARGE SCALE GENOMIC DNA]</scope>
    <source>
        <strain evidence="10 11">PCH200</strain>
    </source>
</reference>
<accession>A0A2U1ZT20</accession>
<evidence type="ECO:0000256" key="2">
    <source>
        <dbReference type="ARBA" id="ARBA00016956"/>
    </source>
</evidence>
<dbReference type="Pfam" id="PF00889">
    <property type="entry name" value="EF_TS"/>
    <property type="match status" value="1"/>
</dbReference>
<dbReference type="SUPFAM" id="SSF46934">
    <property type="entry name" value="UBA-like"/>
    <property type="match status" value="1"/>
</dbReference>
<dbReference type="InterPro" id="IPR018101">
    <property type="entry name" value="Transl_elong_Ts_CS"/>
</dbReference>
<dbReference type="GO" id="GO:0005737">
    <property type="term" value="C:cytoplasm"/>
    <property type="evidence" value="ECO:0007669"/>
    <property type="project" value="UniProtKB-SubCell"/>
</dbReference>
<protein>
    <recommendedName>
        <fullName evidence="2 6">Elongation factor Ts</fullName>
        <shortName evidence="6">EF-Ts</shortName>
    </recommendedName>
</protein>
<comment type="subcellular location">
    <subcellularLocation>
        <location evidence="6 8">Cytoplasm</location>
    </subcellularLocation>
</comment>
<dbReference type="RefSeq" id="WP_109228467.1">
    <property type="nucleotide sequence ID" value="NZ_PYHR01000002.1"/>
</dbReference>
<dbReference type="InterPro" id="IPR036402">
    <property type="entry name" value="EF-Ts_dimer_sf"/>
</dbReference>
<keyword evidence="6" id="KW-0963">Cytoplasm</keyword>
<evidence type="ECO:0000256" key="4">
    <source>
        <dbReference type="ARBA" id="ARBA00022917"/>
    </source>
</evidence>
<evidence type="ECO:0000313" key="11">
    <source>
        <dbReference type="Proteomes" id="UP000245166"/>
    </source>
</evidence>
<dbReference type="Gene3D" id="3.30.479.20">
    <property type="entry name" value="Elongation factor Ts, dimerisation domain"/>
    <property type="match status" value="2"/>
</dbReference>
<dbReference type="InterPro" id="IPR001816">
    <property type="entry name" value="Transl_elong_EFTs/EF1B"/>
</dbReference>
<dbReference type="SUPFAM" id="SSF54713">
    <property type="entry name" value="Elongation factor Ts (EF-Ts), dimerisation domain"/>
    <property type="match status" value="1"/>
</dbReference>
<dbReference type="PANTHER" id="PTHR11741">
    <property type="entry name" value="ELONGATION FACTOR TS"/>
    <property type="match status" value="1"/>
</dbReference>
<comment type="function">
    <text evidence="5 6 7">Associates with the EF-Tu.GDP complex and induces the exchange of GDP to GTP. It remains bound to the aminoacyl-tRNA.EF-Tu.GTP complex up to the GTP hydrolysis stage on the ribosome.</text>
</comment>
<feature type="region of interest" description="Involved in Mg(2+) ion dislocation from EF-Tu" evidence="6">
    <location>
        <begin position="86"/>
        <end position="89"/>
    </location>
</feature>
<dbReference type="EMBL" id="PYHR01000002">
    <property type="protein sequence ID" value="PWD50083.1"/>
    <property type="molecule type" value="Genomic_DNA"/>
</dbReference>
<dbReference type="InterPro" id="IPR014039">
    <property type="entry name" value="Transl_elong_EFTs/EF1B_dimer"/>
</dbReference>
<keyword evidence="11" id="KW-1185">Reference proteome</keyword>
<evidence type="ECO:0000256" key="7">
    <source>
        <dbReference type="RuleBase" id="RU000642"/>
    </source>
</evidence>
<comment type="caution">
    <text evidence="10">The sequence shown here is derived from an EMBL/GenBank/DDBJ whole genome shotgun (WGS) entry which is preliminary data.</text>
</comment>
<dbReference type="AlphaFoldDB" id="A0A2U1ZT20"/>
<dbReference type="GO" id="GO:0003746">
    <property type="term" value="F:translation elongation factor activity"/>
    <property type="evidence" value="ECO:0007669"/>
    <property type="project" value="UniProtKB-UniRule"/>
</dbReference>
<evidence type="ECO:0000256" key="6">
    <source>
        <dbReference type="HAMAP-Rule" id="MF_00050"/>
    </source>
</evidence>
<keyword evidence="4 6" id="KW-0648">Protein biosynthesis</keyword>
<name>A0A2U1ZT20_9MICO</name>
<evidence type="ECO:0000313" key="10">
    <source>
        <dbReference type="EMBL" id="PWD50083.1"/>
    </source>
</evidence>
<proteinExistence type="inferred from homology"/>
<dbReference type="PROSITE" id="PS01127">
    <property type="entry name" value="EF_TS_2"/>
    <property type="match status" value="1"/>
</dbReference>
<dbReference type="NCBIfam" id="TIGR00116">
    <property type="entry name" value="tsf"/>
    <property type="match status" value="1"/>
</dbReference>
<dbReference type="PROSITE" id="PS01126">
    <property type="entry name" value="EF_TS_1"/>
    <property type="match status" value="1"/>
</dbReference>
<sequence length="281" mass="29499">MANYTAADIKALREKSGAGMMDVKKALDESGGDVDKAMELIRVKGLKGVAKREGRSASEGLVVAAVVDAPDADGQIGILVEVNAETDFVAKNATFIDLAEKVLGAAVASGAADAEALAASYIGEKTVQDVVDETAATLGEKIVVRRVARLAGENISVYLHRTAKDLPPQVGVLVASSKPAAEIAGEVAMHVAAFSPVYLIRDEVPADTVADERRIAEETSRNEGKPEAALPKIIEGRLNGFFKDQVLLEQAFARDPKKSVGQVVKDAGGEVTGFVRYRVGA</sequence>
<dbReference type="HAMAP" id="MF_00050">
    <property type="entry name" value="EF_Ts"/>
    <property type="match status" value="1"/>
</dbReference>
<evidence type="ECO:0000259" key="9">
    <source>
        <dbReference type="Pfam" id="PF00889"/>
    </source>
</evidence>
<dbReference type="Proteomes" id="UP000245166">
    <property type="component" value="Unassembled WGS sequence"/>
</dbReference>
<dbReference type="FunFam" id="1.10.8.10:FF:000001">
    <property type="entry name" value="Elongation factor Ts"/>
    <property type="match status" value="1"/>
</dbReference>
<evidence type="ECO:0000256" key="3">
    <source>
        <dbReference type="ARBA" id="ARBA00022768"/>
    </source>
</evidence>
<organism evidence="10 11">
    <name type="scientific">Serinibacter arcticus</name>
    <dbReference type="NCBI Taxonomy" id="1655435"/>
    <lineage>
        <taxon>Bacteria</taxon>
        <taxon>Bacillati</taxon>
        <taxon>Actinomycetota</taxon>
        <taxon>Actinomycetes</taxon>
        <taxon>Micrococcales</taxon>
        <taxon>Beutenbergiaceae</taxon>
        <taxon>Serinibacter</taxon>
    </lineage>
</organism>